<dbReference type="HOGENOM" id="CLU_1447839_0_0_1"/>
<evidence type="ECO:0000313" key="3">
    <source>
        <dbReference type="Proteomes" id="UP000030669"/>
    </source>
</evidence>
<feature type="compositionally biased region" description="Basic and acidic residues" evidence="1">
    <location>
        <begin position="21"/>
        <end position="44"/>
    </location>
</feature>
<reference evidence="2 3" key="1">
    <citation type="journal article" date="2012" name="Science">
        <title>The Paleozoic origin of enzymatic lignin decomposition reconstructed from 31 fungal genomes.</title>
        <authorList>
            <person name="Floudas D."/>
            <person name="Binder M."/>
            <person name="Riley R."/>
            <person name="Barry K."/>
            <person name="Blanchette R.A."/>
            <person name="Henrissat B."/>
            <person name="Martinez A.T."/>
            <person name="Otillar R."/>
            <person name="Spatafora J.W."/>
            <person name="Yadav J.S."/>
            <person name="Aerts A."/>
            <person name="Benoit I."/>
            <person name="Boyd A."/>
            <person name="Carlson A."/>
            <person name="Copeland A."/>
            <person name="Coutinho P.M."/>
            <person name="de Vries R.P."/>
            <person name="Ferreira P."/>
            <person name="Findley K."/>
            <person name="Foster B."/>
            <person name="Gaskell J."/>
            <person name="Glotzer D."/>
            <person name="Gorecki P."/>
            <person name="Heitman J."/>
            <person name="Hesse C."/>
            <person name="Hori C."/>
            <person name="Igarashi K."/>
            <person name="Jurgens J.A."/>
            <person name="Kallen N."/>
            <person name="Kersten P."/>
            <person name="Kohler A."/>
            <person name="Kuees U."/>
            <person name="Kumar T.K.A."/>
            <person name="Kuo A."/>
            <person name="LaButti K."/>
            <person name="Larrondo L.F."/>
            <person name="Lindquist E."/>
            <person name="Ling A."/>
            <person name="Lombard V."/>
            <person name="Lucas S."/>
            <person name="Lundell T."/>
            <person name="Martin R."/>
            <person name="McLaughlin D.J."/>
            <person name="Morgenstern I."/>
            <person name="Morin E."/>
            <person name="Murat C."/>
            <person name="Nagy L.G."/>
            <person name="Nolan M."/>
            <person name="Ohm R.A."/>
            <person name="Patyshakuliyeva A."/>
            <person name="Rokas A."/>
            <person name="Ruiz-Duenas F.J."/>
            <person name="Sabat G."/>
            <person name="Salamov A."/>
            <person name="Samejima M."/>
            <person name="Schmutz J."/>
            <person name="Slot J.C."/>
            <person name="St John F."/>
            <person name="Stenlid J."/>
            <person name="Sun H."/>
            <person name="Sun S."/>
            <person name="Syed K."/>
            <person name="Tsang A."/>
            <person name="Wiebenga A."/>
            <person name="Young D."/>
            <person name="Pisabarro A."/>
            <person name="Eastwood D.C."/>
            <person name="Martin F."/>
            <person name="Cullen D."/>
            <person name="Grigoriev I.V."/>
            <person name="Hibbett D.S."/>
        </authorList>
    </citation>
    <scope>NUCLEOTIDE SEQUENCE [LARGE SCALE GENOMIC DNA]</scope>
    <source>
        <strain evidence="2 3">ATCC 11539</strain>
    </source>
</reference>
<dbReference type="OrthoDB" id="2442602at2759"/>
<keyword evidence="3" id="KW-1185">Reference proteome</keyword>
<dbReference type="STRING" id="670483.S7QA04"/>
<protein>
    <recommendedName>
        <fullName evidence="4">BZIP domain-containing protein</fullName>
    </recommendedName>
</protein>
<evidence type="ECO:0000313" key="2">
    <source>
        <dbReference type="EMBL" id="EPQ56183.1"/>
    </source>
</evidence>
<accession>S7QA04</accession>
<dbReference type="eggNOG" id="ENOG502T196">
    <property type="taxonomic scope" value="Eukaryota"/>
</dbReference>
<feature type="region of interest" description="Disordered" evidence="1">
    <location>
        <begin position="1"/>
        <end position="75"/>
    </location>
</feature>
<feature type="compositionally biased region" description="Pro residues" evidence="1">
    <location>
        <begin position="174"/>
        <end position="187"/>
    </location>
</feature>
<gene>
    <name evidence="2" type="ORF">GLOTRDRAFT_92716</name>
</gene>
<evidence type="ECO:0008006" key="4">
    <source>
        <dbReference type="Google" id="ProtNLM"/>
    </source>
</evidence>
<dbReference type="Proteomes" id="UP000030669">
    <property type="component" value="Unassembled WGS sequence"/>
</dbReference>
<name>S7QA04_GLOTA</name>
<dbReference type="KEGG" id="gtr:GLOTRDRAFT_92716"/>
<dbReference type="RefSeq" id="XP_007864954.1">
    <property type="nucleotide sequence ID" value="XM_007866763.1"/>
</dbReference>
<feature type="region of interest" description="Disordered" evidence="1">
    <location>
        <begin position="124"/>
        <end position="187"/>
    </location>
</feature>
<dbReference type="GeneID" id="19309412"/>
<feature type="compositionally biased region" description="Basic residues" evidence="1">
    <location>
        <begin position="50"/>
        <end position="63"/>
    </location>
</feature>
<organism evidence="2 3">
    <name type="scientific">Gloeophyllum trabeum (strain ATCC 11539 / FP-39264 / Madison 617)</name>
    <name type="common">Brown rot fungus</name>
    <dbReference type="NCBI Taxonomy" id="670483"/>
    <lineage>
        <taxon>Eukaryota</taxon>
        <taxon>Fungi</taxon>
        <taxon>Dikarya</taxon>
        <taxon>Basidiomycota</taxon>
        <taxon>Agaricomycotina</taxon>
        <taxon>Agaricomycetes</taxon>
        <taxon>Gloeophyllales</taxon>
        <taxon>Gloeophyllaceae</taxon>
        <taxon>Gloeophyllum</taxon>
    </lineage>
</organism>
<evidence type="ECO:0000256" key="1">
    <source>
        <dbReference type="SAM" id="MobiDB-lite"/>
    </source>
</evidence>
<dbReference type="OMA" id="LHADVEY"/>
<dbReference type="EMBL" id="KB469300">
    <property type="protein sequence ID" value="EPQ56183.1"/>
    <property type="molecule type" value="Genomic_DNA"/>
</dbReference>
<proteinExistence type="predicted"/>
<dbReference type="AlphaFoldDB" id="S7QA04"/>
<sequence>MDPSTSNAAALAAVPIRPAPIRRDSGNKFTRPGDRERYEYEKAKASTARQRTRGSGTRKRERRFHQLREKYDQVTATNEHYQQDLERANAKMKALQAEMDLLLDAMSIALPSEPVLERFYNEPIYGPPAPSPETPSDFAPPLQYFAPAPAPDAPYANGAYRAQHTSNGHAGSHPRPPSPSPPPRDDR</sequence>